<keyword evidence="6 10" id="KW-0067">ATP-binding</keyword>
<dbReference type="GO" id="GO:0005737">
    <property type="term" value="C:cytoplasm"/>
    <property type="evidence" value="ECO:0007669"/>
    <property type="project" value="TreeGrafter"/>
</dbReference>
<dbReference type="Gene3D" id="3.40.1190.10">
    <property type="entry name" value="Mur-like, catalytic domain"/>
    <property type="match status" value="1"/>
</dbReference>
<dbReference type="PROSITE" id="PS01012">
    <property type="entry name" value="FOLYLPOLYGLU_SYNT_2"/>
    <property type="match status" value="1"/>
</dbReference>
<dbReference type="InterPro" id="IPR036565">
    <property type="entry name" value="Mur-like_cat_sf"/>
</dbReference>
<keyword evidence="4" id="KW-0479">Metal-binding</keyword>
<dbReference type="Pfam" id="PF08245">
    <property type="entry name" value="Mur_ligase_M"/>
    <property type="match status" value="1"/>
</dbReference>
<organism evidence="13 14">
    <name type="scientific">Periweissella cryptocerci</name>
    <dbReference type="NCBI Taxonomy" id="2506420"/>
    <lineage>
        <taxon>Bacteria</taxon>
        <taxon>Bacillati</taxon>
        <taxon>Bacillota</taxon>
        <taxon>Bacilli</taxon>
        <taxon>Lactobacillales</taxon>
        <taxon>Lactobacillaceae</taxon>
        <taxon>Periweissella</taxon>
    </lineage>
</organism>
<evidence type="ECO:0000259" key="12">
    <source>
        <dbReference type="Pfam" id="PF08245"/>
    </source>
</evidence>
<comment type="similarity">
    <text evidence="1 10">Belongs to the folylpolyglutamate synthase family.</text>
</comment>
<dbReference type="AlphaFoldDB" id="A0A4P6YSG9"/>
<dbReference type="PIRSF" id="PIRSF001563">
    <property type="entry name" value="Folylpolyglu_synth"/>
    <property type="match status" value="1"/>
</dbReference>
<keyword evidence="5 10" id="KW-0547">Nucleotide-binding</keyword>
<keyword evidence="14" id="KW-1185">Reference proteome</keyword>
<dbReference type="GO" id="GO:0004326">
    <property type="term" value="F:tetrahydrofolylpolyglutamate synthase activity"/>
    <property type="evidence" value="ECO:0007669"/>
    <property type="project" value="UniProtKB-EC"/>
</dbReference>
<evidence type="ECO:0000256" key="2">
    <source>
        <dbReference type="ARBA" id="ARBA00013025"/>
    </source>
</evidence>
<protein>
    <recommendedName>
        <fullName evidence="2">tetrahydrofolate synthase</fullName>
        <ecNumber evidence="2">6.3.2.17</ecNumber>
    </recommendedName>
    <alternativeName>
        <fullName evidence="8">Tetrahydrofolylpolyglutamate synthase</fullName>
    </alternativeName>
</protein>
<sequence>MTVHEDYVKLVKKFDKSWRVVHENRVPFLKEVIGWLDNPDEQLKIIHIGGTNGKGSTGEMINEVLLAQGYHVGHFASPAVYTSREQISFDDEMITEAEFIKYFKQIYKVVQAHGKGIKDISSFEWWTLVALVSFAEKNADFVVLEVGLGGEQDATNLISSAMLDIFTKISYDHQAILGDKLEGIAKIKAGIIKPGATVISYNGQDVAVKRILKEATETAGAKWYDGKSPVITTFKASPEGTVLKVDGNTDVFLGLAGQYQVLNLNTAIQAVHALRDLGVEISSDAVRNGLKNAKLPGRMEYNAAQNILRDAAHNPDGIRGLVASLAAWKLPFKPTVVLGILRDKNYLSMLEDLLPQVSRVIAVTPANPGRALTADELAAQILELNNTVEVAIADDPTAAITLARQIRENSQTMIVVTGSFYTLRAVKGIKF</sequence>
<dbReference type="SUPFAM" id="SSF53244">
    <property type="entry name" value="MurD-like peptide ligases, peptide-binding domain"/>
    <property type="match status" value="1"/>
</dbReference>
<evidence type="ECO:0000256" key="8">
    <source>
        <dbReference type="ARBA" id="ARBA00030592"/>
    </source>
</evidence>
<dbReference type="Pfam" id="PF02875">
    <property type="entry name" value="Mur_ligase_C"/>
    <property type="match status" value="1"/>
</dbReference>
<evidence type="ECO:0000313" key="14">
    <source>
        <dbReference type="Proteomes" id="UP000292886"/>
    </source>
</evidence>
<name>A0A4P6YSG9_9LACO</name>
<evidence type="ECO:0000259" key="11">
    <source>
        <dbReference type="Pfam" id="PF02875"/>
    </source>
</evidence>
<proteinExistence type="inferred from homology"/>
<evidence type="ECO:0000256" key="6">
    <source>
        <dbReference type="ARBA" id="ARBA00022840"/>
    </source>
</evidence>
<evidence type="ECO:0000256" key="1">
    <source>
        <dbReference type="ARBA" id="ARBA00008276"/>
    </source>
</evidence>
<dbReference type="PANTHER" id="PTHR11136:SF0">
    <property type="entry name" value="DIHYDROFOLATE SYNTHETASE-RELATED"/>
    <property type="match status" value="1"/>
</dbReference>
<dbReference type="EC" id="6.3.2.17" evidence="2"/>
<dbReference type="InterPro" id="IPR036615">
    <property type="entry name" value="Mur_ligase_C_dom_sf"/>
</dbReference>
<evidence type="ECO:0000313" key="13">
    <source>
        <dbReference type="EMBL" id="QBO35563.1"/>
    </source>
</evidence>
<evidence type="ECO:0000256" key="4">
    <source>
        <dbReference type="ARBA" id="ARBA00022723"/>
    </source>
</evidence>
<dbReference type="EMBL" id="CP037940">
    <property type="protein sequence ID" value="QBO35563.1"/>
    <property type="molecule type" value="Genomic_DNA"/>
</dbReference>
<dbReference type="OrthoDB" id="9809356at2"/>
<dbReference type="GO" id="GO:0005524">
    <property type="term" value="F:ATP binding"/>
    <property type="evidence" value="ECO:0007669"/>
    <property type="project" value="UniProtKB-KW"/>
</dbReference>
<dbReference type="InterPro" id="IPR013221">
    <property type="entry name" value="Mur_ligase_cen"/>
</dbReference>
<keyword evidence="7" id="KW-0460">Magnesium</keyword>
<dbReference type="GO" id="GO:0008841">
    <property type="term" value="F:dihydrofolate synthase activity"/>
    <property type="evidence" value="ECO:0007669"/>
    <property type="project" value="TreeGrafter"/>
</dbReference>
<dbReference type="InterPro" id="IPR001645">
    <property type="entry name" value="Folylpolyglutamate_synth"/>
</dbReference>
<evidence type="ECO:0000256" key="3">
    <source>
        <dbReference type="ARBA" id="ARBA00022598"/>
    </source>
</evidence>
<dbReference type="NCBIfam" id="TIGR01499">
    <property type="entry name" value="folC"/>
    <property type="match status" value="1"/>
</dbReference>
<comment type="catalytic activity">
    <reaction evidence="9">
        <text>(6S)-5,6,7,8-tetrahydrofolyl-(gamma-L-Glu)(n) + L-glutamate + ATP = (6S)-5,6,7,8-tetrahydrofolyl-(gamma-L-Glu)(n+1) + ADP + phosphate + H(+)</text>
        <dbReference type="Rhea" id="RHEA:10580"/>
        <dbReference type="Rhea" id="RHEA-COMP:14738"/>
        <dbReference type="Rhea" id="RHEA-COMP:14740"/>
        <dbReference type="ChEBI" id="CHEBI:15378"/>
        <dbReference type="ChEBI" id="CHEBI:29985"/>
        <dbReference type="ChEBI" id="CHEBI:30616"/>
        <dbReference type="ChEBI" id="CHEBI:43474"/>
        <dbReference type="ChEBI" id="CHEBI:141005"/>
        <dbReference type="ChEBI" id="CHEBI:456216"/>
        <dbReference type="EC" id="6.3.2.17"/>
    </reaction>
</comment>
<keyword evidence="3 10" id="KW-0436">Ligase</keyword>
<gene>
    <name evidence="13" type="ORF">EQG49_03360</name>
</gene>
<dbReference type="KEGG" id="wei:EQG49_03360"/>
<dbReference type="SUPFAM" id="SSF53623">
    <property type="entry name" value="MurD-like peptide ligases, catalytic domain"/>
    <property type="match status" value="1"/>
</dbReference>
<evidence type="ECO:0000256" key="9">
    <source>
        <dbReference type="ARBA" id="ARBA00047493"/>
    </source>
</evidence>
<dbReference type="RefSeq" id="WP_133362642.1">
    <property type="nucleotide sequence ID" value="NZ_CP037940.1"/>
</dbReference>
<feature type="domain" description="Mur ligase central" evidence="12">
    <location>
        <begin position="48"/>
        <end position="270"/>
    </location>
</feature>
<evidence type="ECO:0000256" key="10">
    <source>
        <dbReference type="PIRNR" id="PIRNR001563"/>
    </source>
</evidence>
<dbReference type="InterPro" id="IPR018109">
    <property type="entry name" value="Folylpolyglutamate_synth_CS"/>
</dbReference>
<dbReference type="Proteomes" id="UP000292886">
    <property type="component" value="Chromosome"/>
</dbReference>
<evidence type="ECO:0000256" key="7">
    <source>
        <dbReference type="ARBA" id="ARBA00022842"/>
    </source>
</evidence>
<feature type="domain" description="Mur ligase C-terminal" evidence="11">
    <location>
        <begin position="297"/>
        <end position="420"/>
    </location>
</feature>
<dbReference type="PANTHER" id="PTHR11136">
    <property type="entry name" value="FOLYLPOLYGLUTAMATE SYNTHASE-RELATED"/>
    <property type="match status" value="1"/>
</dbReference>
<reference evidence="14" key="1">
    <citation type="submission" date="2019-03" db="EMBL/GenBank/DDBJ databases">
        <title>Weissella sp. 26KH-42 Genome sequencing.</title>
        <authorList>
            <person name="Heo J."/>
            <person name="Kim S.-J."/>
            <person name="Kim J.-S."/>
            <person name="Hong S.-B."/>
            <person name="Kwon S.-W."/>
        </authorList>
    </citation>
    <scope>NUCLEOTIDE SEQUENCE [LARGE SCALE GENOMIC DNA]</scope>
    <source>
        <strain evidence="14">26KH-42</strain>
    </source>
</reference>
<accession>A0A4P6YSG9</accession>
<dbReference type="Gene3D" id="3.90.190.20">
    <property type="entry name" value="Mur ligase, C-terminal domain"/>
    <property type="match status" value="1"/>
</dbReference>
<dbReference type="InterPro" id="IPR004101">
    <property type="entry name" value="Mur_ligase_C"/>
</dbReference>
<evidence type="ECO:0000256" key="5">
    <source>
        <dbReference type="ARBA" id="ARBA00022741"/>
    </source>
</evidence>
<dbReference type="GO" id="GO:0046872">
    <property type="term" value="F:metal ion binding"/>
    <property type="evidence" value="ECO:0007669"/>
    <property type="project" value="UniProtKB-KW"/>
</dbReference>